<keyword evidence="1" id="KW-0812">Transmembrane</keyword>
<evidence type="ECO:0008006" key="4">
    <source>
        <dbReference type="Google" id="ProtNLM"/>
    </source>
</evidence>
<keyword evidence="1" id="KW-0472">Membrane</keyword>
<dbReference type="InterPro" id="IPR019681">
    <property type="entry name" value="DUF2530"/>
</dbReference>
<feature type="transmembrane region" description="Helical" evidence="1">
    <location>
        <begin position="58"/>
        <end position="77"/>
    </location>
</feature>
<dbReference type="Proteomes" id="UP000007809">
    <property type="component" value="Chromosome"/>
</dbReference>
<dbReference type="STRING" id="675635.Psed_0600"/>
<dbReference type="KEGG" id="pdx:Psed_0600"/>
<evidence type="ECO:0000313" key="2">
    <source>
        <dbReference type="EMBL" id="AEA22864.1"/>
    </source>
</evidence>
<reference evidence="2 3" key="1">
    <citation type="journal article" date="2011" name="J. Bacteriol.">
        <title>Genome sequence of the 1,4-dioxane-degrading Pseudonocardia dioxanivorans strain CB1190.</title>
        <authorList>
            <person name="Sales C.M."/>
            <person name="Mahendra S."/>
            <person name="Grostern A."/>
            <person name="Parales R.E."/>
            <person name="Goodwin L.A."/>
            <person name="Woyke T."/>
            <person name="Nolan M."/>
            <person name="Lapidus A."/>
            <person name="Chertkov O."/>
            <person name="Ovchinnikova G."/>
            <person name="Sczyrba A."/>
            <person name="Alvarez-Cohen L."/>
        </authorList>
    </citation>
    <scope>NUCLEOTIDE SEQUENCE [LARGE SCALE GENOMIC DNA]</scope>
    <source>
        <strain evidence="3">ATCC 55486 / DSM 44775 / JCM 13855 / CB1190</strain>
    </source>
</reference>
<feature type="transmembrane region" description="Helical" evidence="1">
    <location>
        <begin position="27"/>
        <end position="52"/>
    </location>
</feature>
<dbReference type="EMBL" id="CP002593">
    <property type="protein sequence ID" value="AEA22864.1"/>
    <property type="molecule type" value="Genomic_DNA"/>
</dbReference>
<gene>
    <name evidence="2" type="ordered locus">Psed_0600</name>
</gene>
<keyword evidence="1" id="KW-1133">Transmembrane helix</keyword>
<keyword evidence="3" id="KW-1185">Reference proteome</keyword>
<dbReference type="Pfam" id="PF10745">
    <property type="entry name" value="DUF2530"/>
    <property type="match status" value="1"/>
</dbReference>
<evidence type="ECO:0000313" key="3">
    <source>
        <dbReference type="Proteomes" id="UP000007809"/>
    </source>
</evidence>
<name>F4CSB1_PSEUX</name>
<sequence>MRTTAAPIRDTDVMQNPPELPPRLSDIGVIASVGTLLWLAGAVGLLVAHIVGGRPLDLWFGTCVAGVVLGGIGYAIFRWQRSAARRGTRTAQQGLH</sequence>
<evidence type="ECO:0000256" key="1">
    <source>
        <dbReference type="SAM" id="Phobius"/>
    </source>
</evidence>
<dbReference type="HOGENOM" id="CLU_150710_3_0_11"/>
<proteinExistence type="predicted"/>
<protein>
    <recommendedName>
        <fullName evidence="4">DUF2530 domain-containing protein</fullName>
    </recommendedName>
</protein>
<organism evidence="2 3">
    <name type="scientific">Pseudonocardia dioxanivorans (strain ATCC 55486 / DSM 44775 / JCM 13855 / CB1190)</name>
    <dbReference type="NCBI Taxonomy" id="675635"/>
    <lineage>
        <taxon>Bacteria</taxon>
        <taxon>Bacillati</taxon>
        <taxon>Actinomycetota</taxon>
        <taxon>Actinomycetes</taxon>
        <taxon>Pseudonocardiales</taxon>
        <taxon>Pseudonocardiaceae</taxon>
        <taxon>Pseudonocardia</taxon>
    </lineage>
</organism>
<accession>F4CSB1</accession>
<dbReference type="AlphaFoldDB" id="F4CSB1"/>